<name>A0ABW9FW46_9NOCA</name>
<organism evidence="2 3">
    <name type="scientific">Prescottella soli</name>
    <dbReference type="NCBI Taxonomy" id="1543852"/>
    <lineage>
        <taxon>Bacteria</taxon>
        <taxon>Bacillati</taxon>
        <taxon>Actinomycetota</taxon>
        <taxon>Actinomycetes</taxon>
        <taxon>Mycobacteriales</taxon>
        <taxon>Nocardiaceae</taxon>
        <taxon>Prescottella</taxon>
    </lineage>
</organism>
<evidence type="ECO:0000313" key="2">
    <source>
        <dbReference type="EMBL" id="MFM1729469.1"/>
    </source>
</evidence>
<feature type="region of interest" description="Disordered" evidence="1">
    <location>
        <begin position="1"/>
        <end position="35"/>
    </location>
</feature>
<reference evidence="2 3" key="1">
    <citation type="submission" date="2023-11" db="EMBL/GenBank/DDBJ databases">
        <authorList>
            <person name="Val-Calvo J."/>
            <person name="Scortti M."/>
            <person name="Vazquez-Boland J."/>
        </authorList>
    </citation>
    <scope>NUCLEOTIDE SEQUENCE [LARGE SCALE GENOMIC DNA]</scope>
    <source>
        <strain evidence="2 3">DSM 46662</strain>
    </source>
</reference>
<dbReference type="RefSeq" id="WP_348605535.1">
    <property type="nucleotide sequence ID" value="NZ_CP157276.1"/>
</dbReference>
<sequence length="89" mass="9746">MHPARGRGCAQHQIDHDRQARPVPRGQQVDGVGDSRDAVRLGMAAGAAMLTTPGTRPCRREEIENLYHRLADATSVDSVRVETTERQGT</sequence>
<proteinExistence type="predicted"/>
<evidence type="ECO:0000256" key="1">
    <source>
        <dbReference type="SAM" id="MobiDB-lite"/>
    </source>
</evidence>
<accession>A0ABW9FW46</accession>
<protein>
    <recommendedName>
        <fullName evidence="4">Carbohydrate kinase PfkB domain-containing protein</fullName>
    </recommendedName>
</protein>
<keyword evidence="3" id="KW-1185">Reference proteome</keyword>
<dbReference type="Proteomes" id="UP001629744">
    <property type="component" value="Unassembled WGS sequence"/>
</dbReference>
<evidence type="ECO:0000313" key="3">
    <source>
        <dbReference type="Proteomes" id="UP001629744"/>
    </source>
</evidence>
<gene>
    <name evidence="2" type="ORF">ABEU19_002979</name>
</gene>
<comment type="caution">
    <text evidence="2">The sequence shown here is derived from an EMBL/GenBank/DDBJ whole genome shotgun (WGS) entry which is preliminary data.</text>
</comment>
<dbReference type="EMBL" id="JBDLNU010000003">
    <property type="protein sequence ID" value="MFM1729469.1"/>
    <property type="molecule type" value="Genomic_DNA"/>
</dbReference>
<evidence type="ECO:0008006" key="4">
    <source>
        <dbReference type="Google" id="ProtNLM"/>
    </source>
</evidence>